<evidence type="ECO:0000256" key="6">
    <source>
        <dbReference type="PROSITE-ProRule" id="PRU00803"/>
    </source>
</evidence>
<dbReference type="AlphaFoldDB" id="A0A8C4TM72"/>
<reference evidence="10" key="2">
    <citation type="submission" date="2025-08" db="UniProtKB">
        <authorList>
            <consortium name="Ensembl"/>
        </authorList>
    </citation>
    <scope>IDENTIFICATION</scope>
</reference>
<feature type="repeat" description="FG-GAP" evidence="6">
    <location>
        <begin position="401"/>
        <end position="452"/>
    </location>
</feature>
<dbReference type="InterPro" id="IPR013519">
    <property type="entry name" value="Int_alpha_beta-p"/>
</dbReference>
<keyword evidence="1" id="KW-0479">Metal-binding</keyword>
<dbReference type="Ensembl" id="ENSECRT00000034537.1">
    <property type="protein sequence ID" value="ENSECRP00000033804.1"/>
    <property type="gene ID" value="ENSECRG00000022865.1"/>
</dbReference>
<dbReference type="Pfam" id="PF01839">
    <property type="entry name" value="FG-GAP"/>
    <property type="match status" value="1"/>
</dbReference>
<proteinExistence type="inferred from homology"/>
<dbReference type="PANTHER" id="PTHR23220:SF134">
    <property type="entry name" value="INTEGRIN ALPHA-2 DOMAIN-CONTAINING PROTEIN"/>
    <property type="match status" value="1"/>
</dbReference>
<evidence type="ECO:0000256" key="4">
    <source>
        <dbReference type="ARBA" id="ARBA00022837"/>
    </source>
</evidence>
<comment type="subcellular location">
    <subcellularLocation>
        <location evidence="7">Membrane</location>
        <topology evidence="7">Single-pass type I membrane protein</topology>
    </subcellularLocation>
</comment>
<dbReference type="PANTHER" id="PTHR23220">
    <property type="entry name" value="INTEGRIN ALPHA"/>
    <property type="match status" value="1"/>
</dbReference>
<dbReference type="Gene3D" id="3.40.50.410">
    <property type="entry name" value="von Willebrand factor, type A domain"/>
    <property type="match status" value="1"/>
</dbReference>
<evidence type="ECO:0000256" key="8">
    <source>
        <dbReference type="SAM" id="MobiDB-lite"/>
    </source>
</evidence>
<evidence type="ECO:0000313" key="10">
    <source>
        <dbReference type="Ensembl" id="ENSECRP00000033804.1"/>
    </source>
</evidence>
<keyword evidence="11" id="KW-1185">Reference proteome</keyword>
<reference evidence="10" key="3">
    <citation type="submission" date="2025-09" db="UniProtKB">
        <authorList>
            <consortium name="Ensembl"/>
        </authorList>
    </citation>
    <scope>IDENTIFICATION</scope>
</reference>
<dbReference type="PRINTS" id="PR00453">
    <property type="entry name" value="VWFADOMAIN"/>
</dbReference>
<sequence length="759" mass="84359">MGTLPSRDAWMVPVMDNTSPGPRGGSRPGLLMGHWTGAGTLIPTGGRDHRQGAPRQLWSPGWQHFHHTRNLELNRNKAISQLHVCVLQACRPHYEHLCGKNMYLNGVCYRFDRGLQTTATNCASLFSTECTVRGIDIVFLIDGSGSVSSPDFQNMKVFMIQIINKFWGRNTNVSKHQSSEPCGFIYFFDFRRYLSSRSPSILINPIVQMSGGTNTVSGMRNVVTGSRTDATKILITITDGESQERNFEEVTRKADAKNIIRYAIGVGGAFARREPRQELNRITSSSNNVFRVDDFNALNGIQSQLEERIFSIEGDTAGLTLGSQSKKYTCLEGTGRKDGSVLYGAVGSYDWSGGFFEQNGHILKFFNMSSRSRDFKGSYLGKSEKFIVSLGVKWRCSFKLQYTLFDFFFFFQIGSYFGSVICSVDLNKNGETDLLLISAPMYQSTGKGGQVFALSDTLNGMEGQPNSRFGASIAEISDLNGDGITDVAVGAPLENNGRGSVYIFNGDSHSGPTLINRLCCTLQRIEASQLSGDLTLFGHSLHGILDLTGDQMPDLTIGWLASWHFFYSLCRSRPVLGVEVTAAFQPEIINTKDEDCAKESKHKMTLCFIMTKVTKDNAGENSTGLTKQTQQANENPIYSALTTHTLYKFLFTPSSSRKQASILYSLQIKFKILPCWGRSRHTPVLHQSCSLTANEVSPGRTNLTMCPQGKKEGRKEMACVCPTRIDNTIKFYVKQNSRASLKIQFHTLHYIQLSIQGLW</sequence>
<evidence type="ECO:0000256" key="3">
    <source>
        <dbReference type="ARBA" id="ARBA00022737"/>
    </source>
</evidence>
<dbReference type="GO" id="GO:0005178">
    <property type="term" value="F:integrin binding"/>
    <property type="evidence" value="ECO:0007669"/>
    <property type="project" value="TreeGrafter"/>
</dbReference>
<evidence type="ECO:0000256" key="1">
    <source>
        <dbReference type="ARBA" id="ARBA00022723"/>
    </source>
</evidence>
<keyword evidence="7" id="KW-0675">Receptor</keyword>
<dbReference type="InterPro" id="IPR028994">
    <property type="entry name" value="Integrin_alpha_N"/>
</dbReference>
<dbReference type="PROSITE" id="PS51470">
    <property type="entry name" value="FG_GAP"/>
    <property type="match status" value="2"/>
</dbReference>
<organism evidence="10 11">
    <name type="scientific">Erpetoichthys calabaricus</name>
    <name type="common">Rope fish</name>
    <name type="synonym">Calamoichthys calabaricus</name>
    <dbReference type="NCBI Taxonomy" id="27687"/>
    <lineage>
        <taxon>Eukaryota</taxon>
        <taxon>Metazoa</taxon>
        <taxon>Chordata</taxon>
        <taxon>Craniata</taxon>
        <taxon>Vertebrata</taxon>
        <taxon>Euteleostomi</taxon>
        <taxon>Actinopterygii</taxon>
        <taxon>Polypteriformes</taxon>
        <taxon>Polypteridae</taxon>
        <taxon>Erpetoichthys</taxon>
    </lineage>
</organism>
<dbReference type="Proteomes" id="UP000694620">
    <property type="component" value="Chromosome 12"/>
</dbReference>
<dbReference type="InterPro" id="IPR036465">
    <property type="entry name" value="vWFA_dom_sf"/>
</dbReference>
<reference evidence="10" key="1">
    <citation type="submission" date="2021-06" db="EMBL/GenBank/DDBJ databases">
        <authorList>
            <consortium name="Wellcome Sanger Institute Data Sharing"/>
        </authorList>
    </citation>
    <scope>NUCLEOTIDE SEQUENCE [LARGE SCALE GENOMIC DNA]</scope>
</reference>
<dbReference type="Gene3D" id="2.130.10.130">
    <property type="entry name" value="Integrin alpha, N-terminal"/>
    <property type="match status" value="1"/>
</dbReference>
<dbReference type="InterPro" id="IPR013517">
    <property type="entry name" value="FG-GAP"/>
</dbReference>
<keyword evidence="3" id="KW-0677">Repeat</keyword>
<keyword evidence="4" id="KW-0106">Calcium</keyword>
<evidence type="ECO:0000313" key="11">
    <source>
        <dbReference type="Proteomes" id="UP000694620"/>
    </source>
</evidence>
<dbReference type="GO" id="GO:0033627">
    <property type="term" value="P:cell adhesion mediated by integrin"/>
    <property type="evidence" value="ECO:0007669"/>
    <property type="project" value="TreeGrafter"/>
</dbReference>
<keyword evidence="2" id="KW-0732">Signal</keyword>
<dbReference type="GO" id="GO:0098609">
    <property type="term" value="P:cell-cell adhesion"/>
    <property type="evidence" value="ECO:0007669"/>
    <property type="project" value="TreeGrafter"/>
</dbReference>
<evidence type="ECO:0000256" key="2">
    <source>
        <dbReference type="ARBA" id="ARBA00022729"/>
    </source>
</evidence>
<dbReference type="SMART" id="SM00191">
    <property type="entry name" value="Int_alpha"/>
    <property type="match status" value="3"/>
</dbReference>
<evidence type="ECO:0000256" key="5">
    <source>
        <dbReference type="ARBA" id="ARBA00023180"/>
    </source>
</evidence>
<evidence type="ECO:0000259" key="9">
    <source>
        <dbReference type="PROSITE" id="PS50234"/>
    </source>
</evidence>
<dbReference type="GO" id="GO:0009897">
    <property type="term" value="C:external side of plasma membrane"/>
    <property type="evidence" value="ECO:0007669"/>
    <property type="project" value="TreeGrafter"/>
</dbReference>
<dbReference type="SUPFAM" id="SSF53300">
    <property type="entry name" value="vWA-like"/>
    <property type="match status" value="1"/>
</dbReference>
<keyword evidence="7" id="KW-0401">Integrin</keyword>
<dbReference type="InterPro" id="IPR000413">
    <property type="entry name" value="Integrin_alpha"/>
</dbReference>
<feature type="domain" description="VWFA" evidence="9">
    <location>
        <begin position="136"/>
        <end position="305"/>
    </location>
</feature>
<dbReference type="SMART" id="SM00327">
    <property type="entry name" value="VWA"/>
    <property type="match status" value="1"/>
</dbReference>
<protein>
    <recommendedName>
        <fullName evidence="9">VWFA domain-containing protein</fullName>
    </recommendedName>
</protein>
<feature type="repeat" description="FG-GAP" evidence="6">
    <location>
        <begin position="455"/>
        <end position="513"/>
    </location>
</feature>
<dbReference type="Pfam" id="PF00092">
    <property type="entry name" value="VWA"/>
    <property type="match status" value="1"/>
</dbReference>
<keyword evidence="5" id="KW-0325">Glycoprotein</keyword>
<dbReference type="PROSITE" id="PS50234">
    <property type="entry name" value="VWFA"/>
    <property type="match status" value="1"/>
</dbReference>
<dbReference type="GO" id="GO:0008305">
    <property type="term" value="C:integrin complex"/>
    <property type="evidence" value="ECO:0007669"/>
    <property type="project" value="InterPro"/>
</dbReference>
<name>A0A8C4TM72_ERPCA</name>
<comment type="similarity">
    <text evidence="7">Belongs to the integrin alpha chain family.</text>
</comment>
<dbReference type="GO" id="GO:0007229">
    <property type="term" value="P:integrin-mediated signaling pathway"/>
    <property type="evidence" value="ECO:0007669"/>
    <property type="project" value="UniProtKB-KW"/>
</dbReference>
<dbReference type="SUPFAM" id="SSF69318">
    <property type="entry name" value="Integrin alpha N-terminal domain"/>
    <property type="match status" value="1"/>
</dbReference>
<accession>A0A8C4TM72</accession>
<dbReference type="InterPro" id="IPR002035">
    <property type="entry name" value="VWF_A"/>
</dbReference>
<dbReference type="GeneTree" id="ENSGT00940000154838"/>
<dbReference type="GO" id="GO:0046872">
    <property type="term" value="F:metal ion binding"/>
    <property type="evidence" value="ECO:0007669"/>
    <property type="project" value="UniProtKB-KW"/>
</dbReference>
<feature type="region of interest" description="Disordered" evidence="8">
    <location>
        <begin position="1"/>
        <end position="27"/>
    </location>
</feature>
<dbReference type="GO" id="GO:0007160">
    <property type="term" value="P:cell-matrix adhesion"/>
    <property type="evidence" value="ECO:0007669"/>
    <property type="project" value="TreeGrafter"/>
</dbReference>
<evidence type="ECO:0000256" key="7">
    <source>
        <dbReference type="RuleBase" id="RU003762"/>
    </source>
</evidence>
<keyword evidence="7" id="KW-0130">Cell adhesion</keyword>
<dbReference type="PRINTS" id="PR01185">
    <property type="entry name" value="INTEGRINA"/>
</dbReference>